<reference evidence="2" key="1">
    <citation type="submission" date="2017-02" db="UniProtKB">
        <authorList>
            <consortium name="WormBaseParasite"/>
        </authorList>
    </citation>
    <scope>IDENTIFICATION</scope>
</reference>
<name>A0A0R3S411_9BILA</name>
<evidence type="ECO:0000313" key="1">
    <source>
        <dbReference type="Proteomes" id="UP000050640"/>
    </source>
</evidence>
<dbReference type="WBParaSite" id="EEL_0000951701-mRNA-1">
    <property type="protein sequence ID" value="EEL_0000951701-mRNA-1"/>
    <property type="gene ID" value="EEL_0000951701"/>
</dbReference>
<organism evidence="1 2">
    <name type="scientific">Elaeophora elaphi</name>
    <dbReference type="NCBI Taxonomy" id="1147741"/>
    <lineage>
        <taxon>Eukaryota</taxon>
        <taxon>Metazoa</taxon>
        <taxon>Ecdysozoa</taxon>
        <taxon>Nematoda</taxon>
        <taxon>Chromadorea</taxon>
        <taxon>Rhabditida</taxon>
        <taxon>Spirurina</taxon>
        <taxon>Spiruromorpha</taxon>
        <taxon>Filarioidea</taxon>
        <taxon>Onchocercidae</taxon>
        <taxon>Elaeophora</taxon>
    </lineage>
</organism>
<evidence type="ECO:0000313" key="2">
    <source>
        <dbReference type="WBParaSite" id="EEL_0000951701-mRNA-1"/>
    </source>
</evidence>
<dbReference type="Proteomes" id="UP000050640">
    <property type="component" value="Unplaced"/>
</dbReference>
<keyword evidence="1" id="KW-1185">Reference proteome</keyword>
<protein>
    <submittedName>
        <fullName evidence="2">Defensin-like protein</fullName>
    </submittedName>
</protein>
<accession>A0A0R3S411</accession>
<proteinExistence type="predicted"/>
<sequence>MGGLGATVGRKGAEVEGIGVSESVRKHCGNRCSGNNGNSTSSGGSTYCSKILINFQIILIIFSIIDLINTKDIAQQRLGCDLSDHQACDELCKQDSYWYGHCSTWDGRDFTCSCYQYKVPLDGNLCKQMQRICKEYCIKKV</sequence>
<dbReference type="AlphaFoldDB" id="A0A0R3S411"/>